<feature type="chain" id="PRO_5044024358" description="Secreted protein" evidence="1">
    <location>
        <begin position="19"/>
        <end position="103"/>
    </location>
</feature>
<evidence type="ECO:0000256" key="1">
    <source>
        <dbReference type="SAM" id="SignalP"/>
    </source>
</evidence>
<gene>
    <name evidence="2" type="ORF">R3P38DRAFT_2894510</name>
</gene>
<dbReference type="AlphaFoldDB" id="A0AAW0CMR5"/>
<evidence type="ECO:0000313" key="3">
    <source>
        <dbReference type="Proteomes" id="UP001362999"/>
    </source>
</evidence>
<reference evidence="2 3" key="1">
    <citation type="journal article" date="2024" name="J Genomics">
        <title>Draft genome sequencing and assembly of Favolaschia claudopus CIRM-BRFM 2984 isolated from oak limbs.</title>
        <authorList>
            <person name="Navarro D."/>
            <person name="Drula E."/>
            <person name="Chaduli D."/>
            <person name="Cazenave R."/>
            <person name="Ahrendt S."/>
            <person name="Wang J."/>
            <person name="Lipzen A."/>
            <person name="Daum C."/>
            <person name="Barry K."/>
            <person name="Grigoriev I.V."/>
            <person name="Favel A."/>
            <person name="Rosso M.N."/>
            <person name="Martin F."/>
        </authorList>
    </citation>
    <scope>NUCLEOTIDE SEQUENCE [LARGE SCALE GENOMIC DNA]</scope>
    <source>
        <strain evidence="2 3">CIRM-BRFM 2984</strain>
    </source>
</reference>
<evidence type="ECO:0008006" key="4">
    <source>
        <dbReference type="Google" id="ProtNLM"/>
    </source>
</evidence>
<protein>
    <recommendedName>
        <fullName evidence="4">Secreted protein</fullName>
    </recommendedName>
</protein>
<feature type="signal peptide" evidence="1">
    <location>
        <begin position="1"/>
        <end position="18"/>
    </location>
</feature>
<name>A0AAW0CMR5_9AGAR</name>
<keyword evidence="1" id="KW-0732">Signal</keyword>
<keyword evidence="3" id="KW-1185">Reference proteome</keyword>
<dbReference type="EMBL" id="JAWWNJ010000015">
    <property type="protein sequence ID" value="KAK7040464.1"/>
    <property type="molecule type" value="Genomic_DNA"/>
</dbReference>
<dbReference type="Proteomes" id="UP001362999">
    <property type="component" value="Unassembled WGS sequence"/>
</dbReference>
<comment type="caution">
    <text evidence="2">The sequence shown here is derived from an EMBL/GenBank/DDBJ whole genome shotgun (WGS) entry which is preliminary data.</text>
</comment>
<sequence length="103" mass="11200">MLPCSLVCVTHLAKCILAATQLHTHPIANGAPCSQTRSGCALVNVNLLLIRAPAFLTIMSNCLRQLQYKKPFGIVFTRRDGAALAIIPLSHPRRRSSIAPRTL</sequence>
<organism evidence="2 3">
    <name type="scientific">Favolaschia claudopus</name>
    <dbReference type="NCBI Taxonomy" id="2862362"/>
    <lineage>
        <taxon>Eukaryota</taxon>
        <taxon>Fungi</taxon>
        <taxon>Dikarya</taxon>
        <taxon>Basidiomycota</taxon>
        <taxon>Agaricomycotina</taxon>
        <taxon>Agaricomycetes</taxon>
        <taxon>Agaricomycetidae</taxon>
        <taxon>Agaricales</taxon>
        <taxon>Marasmiineae</taxon>
        <taxon>Mycenaceae</taxon>
        <taxon>Favolaschia</taxon>
    </lineage>
</organism>
<evidence type="ECO:0000313" key="2">
    <source>
        <dbReference type="EMBL" id="KAK7040464.1"/>
    </source>
</evidence>
<proteinExistence type="predicted"/>
<accession>A0AAW0CMR5</accession>